<dbReference type="AlphaFoldDB" id="A0A6I8MH16"/>
<dbReference type="Proteomes" id="UP000423525">
    <property type="component" value="Chromosome"/>
</dbReference>
<keyword evidence="1" id="KW-0812">Transmembrane</keyword>
<dbReference type="EMBL" id="LR738855">
    <property type="protein sequence ID" value="VZH86424.1"/>
    <property type="molecule type" value="Genomic_DNA"/>
</dbReference>
<sequence>MASFGFVKVNYCFKYFVLTVWSFLGMVIFPFMDSVPLFLSAILITVSTVWSGTRRSRPRKVERVTFVDTGFIGVVSPELLYFYLSGMGIPISSAIFTFSL</sequence>
<name>A0A6I8MH16_9CORY</name>
<evidence type="ECO:0000313" key="3">
    <source>
        <dbReference type="Proteomes" id="UP000423525"/>
    </source>
</evidence>
<feature type="transmembrane region" description="Helical" evidence="1">
    <location>
        <begin position="35"/>
        <end position="52"/>
    </location>
</feature>
<proteinExistence type="predicted"/>
<gene>
    <name evidence="2" type="ORF">FRC0190_02334</name>
</gene>
<accession>A0A6I8MH16</accession>
<dbReference type="RefSeq" id="WP_155874407.1">
    <property type="nucleotide sequence ID" value="NZ_LR738855.1"/>
</dbReference>
<reference evidence="2 3" key="1">
    <citation type="submission" date="2019-11" db="EMBL/GenBank/DDBJ databases">
        <authorList>
            <person name="Brisse S."/>
        </authorList>
    </citation>
    <scope>NUCLEOTIDE SEQUENCE [LARGE SCALE GENOMIC DNA]</scope>
    <source>
        <strain evidence="2">FRC0190</strain>
    </source>
</reference>
<feature type="transmembrane region" description="Helical" evidence="1">
    <location>
        <begin position="12"/>
        <end position="29"/>
    </location>
</feature>
<evidence type="ECO:0000313" key="2">
    <source>
        <dbReference type="EMBL" id="VZH86424.1"/>
    </source>
</evidence>
<dbReference type="KEGG" id="crf:FRC0190_02334"/>
<keyword evidence="1" id="KW-0472">Membrane</keyword>
<keyword evidence="1" id="KW-1133">Transmembrane helix</keyword>
<organism evidence="2 3">
    <name type="scientific">Corynebacterium rouxii</name>
    <dbReference type="NCBI Taxonomy" id="2719119"/>
    <lineage>
        <taxon>Bacteria</taxon>
        <taxon>Bacillati</taxon>
        <taxon>Actinomycetota</taxon>
        <taxon>Actinomycetes</taxon>
        <taxon>Mycobacteriales</taxon>
        <taxon>Corynebacteriaceae</taxon>
        <taxon>Corynebacterium</taxon>
    </lineage>
</organism>
<protein>
    <submittedName>
        <fullName evidence="2">Uncharacterized protein</fullName>
    </submittedName>
</protein>
<evidence type="ECO:0000256" key="1">
    <source>
        <dbReference type="SAM" id="Phobius"/>
    </source>
</evidence>